<feature type="transmembrane region" description="Helical" evidence="8">
    <location>
        <begin position="33"/>
        <end position="53"/>
    </location>
</feature>
<evidence type="ECO:0000259" key="9">
    <source>
        <dbReference type="PROSITE" id="PS50071"/>
    </source>
</evidence>
<name>A0A0E9NDS8_SAICN</name>
<protein>
    <recommendedName>
        <fullName evidence="9">Homeobox domain-containing protein</fullName>
    </recommendedName>
</protein>
<evidence type="ECO:0000256" key="8">
    <source>
        <dbReference type="SAM" id="Phobius"/>
    </source>
</evidence>
<feature type="compositionally biased region" description="Low complexity" evidence="7">
    <location>
        <begin position="800"/>
        <end position="810"/>
    </location>
</feature>
<dbReference type="Pfam" id="PF00046">
    <property type="entry name" value="Homeodomain"/>
    <property type="match status" value="1"/>
</dbReference>
<dbReference type="Gene3D" id="1.10.10.60">
    <property type="entry name" value="Homeodomain-like"/>
    <property type="match status" value="1"/>
</dbReference>
<evidence type="ECO:0000256" key="5">
    <source>
        <dbReference type="PROSITE-ProRule" id="PRU00108"/>
    </source>
</evidence>
<gene>
    <name evidence="10" type="ORF">G7K_2057-t1</name>
</gene>
<proteinExistence type="predicted"/>
<dbReference type="STRING" id="698492.A0A0E9NDS8"/>
<evidence type="ECO:0000256" key="4">
    <source>
        <dbReference type="ARBA" id="ARBA00023242"/>
    </source>
</evidence>
<comment type="subcellular location">
    <subcellularLocation>
        <location evidence="1 5 6">Nucleus</location>
    </subcellularLocation>
</comment>
<feature type="compositionally biased region" description="Pro residues" evidence="7">
    <location>
        <begin position="757"/>
        <end position="766"/>
    </location>
</feature>
<keyword evidence="2 5" id="KW-0238">DNA-binding</keyword>
<comment type="caution">
    <text evidence="10">The sequence shown here is derived from an EMBL/GenBank/DDBJ whole genome shotgun (WGS) entry which is preliminary data.</text>
</comment>
<feature type="compositionally biased region" description="Low complexity" evidence="7">
    <location>
        <begin position="529"/>
        <end position="550"/>
    </location>
</feature>
<feature type="DNA-binding region" description="Homeobox" evidence="5">
    <location>
        <begin position="622"/>
        <end position="681"/>
    </location>
</feature>
<feature type="region of interest" description="Disordered" evidence="7">
    <location>
        <begin position="329"/>
        <end position="351"/>
    </location>
</feature>
<evidence type="ECO:0000256" key="1">
    <source>
        <dbReference type="ARBA" id="ARBA00004123"/>
    </source>
</evidence>
<evidence type="ECO:0000256" key="7">
    <source>
        <dbReference type="SAM" id="MobiDB-lite"/>
    </source>
</evidence>
<dbReference type="PANTHER" id="PTHR24324:SF5">
    <property type="entry name" value="HEMATOPOIETICALLY-EXPRESSED HOMEOBOX PROTEIN HHEX"/>
    <property type="match status" value="1"/>
</dbReference>
<dbReference type="Proteomes" id="UP000033140">
    <property type="component" value="Unassembled WGS sequence"/>
</dbReference>
<dbReference type="InterPro" id="IPR051000">
    <property type="entry name" value="Homeobox_DNA-bind_prot"/>
</dbReference>
<keyword evidence="8" id="KW-0812">Transmembrane</keyword>
<keyword evidence="11" id="KW-1185">Reference proteome</keyword>
<feature type="domain" description="Homeobox" evidence="9">
    <location>
        <begin position="620"/>
        <end position="680"/>
    </location>
</feature>
<dbReference type="GO" id="GO:0000978">
    <property type="term" value="F:RNA polymerase II cis-regulatory region sequence-specific DNA binding"/>
    <property type="evidence" value="ECO:0007669"/>
    <property type="project" value="TreeGrafter"/>
</dbReference>
<feature type="compositionally biased region" description="Basic and acidic residues" evidence="7">
    <location>
        <begin position="699"/>
        <end position="718"/>
    </location>
</feature>
<feature type="compositionally biased region" description="Polar residues" evidence="7">
    <location>
        <begin position="424"/>
        <end position="442"/>
    </location>
</feature>
<evidence type="ECO:0000313" key="10">
    <source>
        <dbReference type="EMBL" id="GAO47861.1"/>
    </source>
</evidence>
<feature type="compositionally biased region" description="Polar residues" evidence="7">
    <location>
        <begin position="605"/>
        <end position="619"/>
    </location>
</feature>
<feature type="region of interest" description="Disordered" evidence="7">
    <location>
        <begin position="738"/>
        <end position="810"/>
    </location>
</feature>
<accession>A0A0E9NDS8</accession>
<feature type="compositionally biased region" description="Low complexity" evidence="7">
    <location>
        <begin position="392"/>
        <end position="423"/>
    </location>
</feature>
<organism evidence="10 11">
    <name type="scientific">Saitoella complicata (strain BCRC 22490 / CBS 7301 / JCM 7358 / NBRC 10748 / NRRL Y-17804)</name>
    <dbReference type="NCBI Taxonomy" id="698492"/>
    <lineage>
        <taxon>Eukaryota</taxon>
        <taxon>Fungi</taxon>
        <taxon>Dikarya</taxon>
        <taxon>Ascomycota</taxon>
        <taxon>Taphrinomycotina</taxon>
        <taxon>Taphrinomycotina incertae sedis</taxon>
        <taxon>Saitoella</taxon>
    </lineage>
</organism>
<evidence type="ECO:0000256" key="6">
    <source>
        <dbReference type="RuleBase" id="RU000682"/>
    </source>
</evidence>
<dbReference type="PROSITE" id="PS50071">
    <property type="entry name" value="HOMEOBOX_2"/>
    <property type="match status" value="1"/>
</dbReference>
<dbReference type="SMART" id="SM00389">
    <property type="entry name" value="HOX"/>
    <property type="match status" value="1"/>
</dbReference>
<dbReference type="EMBL" id="BACD03000011">
    <property type="protein sequence ID" value="GAO47861.1"/>
    <property type="molecule type" value="Genomic_DNA"/>
</dbReference>
<sequence length="926" mass="101055">MVSPTFRFRLGVAVAGKVVLEAGAFIPLIYLELISIAIAVVVFIFSFGFFLPISDLTSGNTHHPGLSPHACPPQPSIPLSIGSCHNSTHHTAHTHTHTRKRQSLYECAATLTPYITDTSPRPPTRLSIHHWNYLNANSSISYQSRTYTNSLAGLTLQPQSPAGGEFNKVDREGLSVSTPERLALSETADVHRADSDHDPQQSHFRRIANRSRFAVWKYPQSPTTPIRQSPPSAAAARLRIRSDCLLHRWTTRNRFFVITNYNNINIISIIIITRTITTMGFRSRSRRSSTGNGNGSGTGMMPLHLNLSERESSAAMSLMSGMGSGNDMRSHGGGGLGMGSSMGSSLGNGDGGMRMGMGMNLNMNGGGHDDNVSNGLGLGSGSGMGVLPPPSLATTGSSSSTSSMYSRMPETTTGTMSGSSTGTAQMQHRQQSLPSLSATFQQGPPPPGGSMTSMSSPANQSYTYSSQPQHQHQPQHHNQHQHSPHQQRITLPSVRSLTAPSPIPPPAQNLNAMGVTSSPFSQYPPPQPTVSSTPSSWSQNQQQQTQQQSYFPPPQPTYNQDRYNPYSSHNKSPMDMPPQRTHSMHHTPLSHAGGPLPPRRPRSPDTASPHISTSSTPAIQSVKPKRKRATTTQLSVLNKVFAKTFFPSTELRIALGKQLCMSPRTVQIWFQNRRQGWRARLRVDAGLTPGSGTPPPMSDADREVEEGRGRPGAMDDEKGGWEVLREVQQRGELIGQHGISSQESGHGHGHHSSGSWGPPPPPPPPQMGGGGEYMDDGYGHQQRRHPGHDQMGGPRGGQWNGQQQHHQGQYHGNDRRYSVIIFGASHIIYYGVGNKRAAYIFGLGRREAILNCKDRSQRTGNHSSGLYMGFVSSILAGFAYGREDFVFTQYLLLFICCYRYGYGRIPISYVFGSFEEDEEGRRRAAV</sequence>
<reference evidence="10 11" key="2">
    <citation type="journal article" date="2014" name="J. Gen. Appl. Microbiol.">
        <title>The early diverging ascomycetous budding yeast Saitoella complicata has three histone deacetylases belonging to the Clr6, Hos2, and Rpd3 lineages.</title>
        <authorList>
            <person name="Nishida H."/>
            <person name="Matsumoto T."/>
            <person name="Kondo S."/>
            <person name="Hamamoto M."/>
            <person name="Yoshikawa H."/>
        </authorList>
    </citation>
    <scope>NUCLEOTIDE SEQUENCE [LARGE SCALE GENOMIC DNA]</scope>
    <source>
        <strain evidence="10 11">NRRL Y-17804</strain>
    </source>
</reference>
<dbReference type="GO" id="GO:0005634">
    <property type="term" value="C:nucleus"/>
    <property type="evidence" value="ECO:0007669"/>
    <property type="project" value="UniProtKB-SubCell"/>
</dbReference>
<dbReference type="SUPFAM" id="SSF46689">
    <property type="entry name" value="Homeodomain-like"/>
    <property type="match status" value="1"/>
</dbReference>
<dbReference type="GO" id="GO:0006357">
    <property type="term" value="P:regulation of transcription by RNA polymerase II"/>
    <property type="evidence" value="ECO:0007669"/>
    <property type="project" value="TreeGrafter"/>
</dbReference>
<feature type="compositionally biased region" description="Gly residues" evidence="7">
    <location>
        <begin position="331"/>
        <end position="351"/>
    </location>
</feature>
<reference evidence="10 11" key="1">
    <citation type="journal article" date="2011" name="J. Gen. Appl. Microbiol.">
        <title>Draft genome sequencing of the enigmatic yeast Saitoella complicata.</title>
        <authorList>
            <person name="Nishida H."/>
            <person name="Hamamoto M."/>
            <person name="Sugiyama J."/>
        </authorList>
    </citation>
    <scope>NUCLEOTIDE SEQUENCE [LARGE SCALE GENOMIC DNA]</scope>
    <source>
        <strain evidence="10 11">NRRL Y-17804</strain>
    </source>
</reference>
<keyword evidence="8" id="KW-0472">Membrane</keyword>
<feature type="compositionally biased region" description="Polar residues" evidence="7">
    <location>
        <begin position="559"/>
        <end position="571"/>
    </location>
</feature>
<evidence type="ECO:0000256" key="3">
    <source>
        <dbReference type="ARBA" id="ARBA00023155"/>
    </source>
</evidence>
<reference evidence="10 11" key="3">
    <citation type="journal article" date="2015" name="Genome Announc.">
        <title>Draft Genome Sequence of the Archiascomycetous Yeast Saitoella complicata.</title>
        <authorList>
            <person name="Yamauchi K."/>
            <person name="Kondo S."/>
            <person name="Hamamoto M."/>
            <person name="Takahashi Y."/>
            <person name="Ogura Y."/>
            <person name="Hayashi T."/>
            <person name="Nishida H."/>
        </authorList>
    </citation>
    <scope>NUCLEOTIDE SEQUENCE [LARGE SCALE GENOMIC DNA]</scope>
    <source>
        <strain evidence="10 11">NRRL Y-17804</strain>
    </source>
</reference>
<dbReference type="InterPro" id="IPR009057">
    <property type="entry name" value="Homeodomain-like_sf"/>
</dbReference>
<keyword evidence="8" id="KW-1133">Transmembrane helix</keyword>
<keyword evidence="4 5" id="KW-0539">Nucleus</keyword>
<keyword evidence="3 5" id="KW-0371">Homeobox</keyword>
<evidence type="ECO:0000313" key="11">
    <source>
        <dbReference type="Proteomes" id="UP000033140"/>
    </source>
</evidence>
<feature type="compositionally biased region" description="Basic residues" evidence="7">
    <location>
        <begin position="473"/>
        <end position="485"/>
    </location>
</feature>
<dbReference type="AlphaFoldDB" id="A0A0E9NDS8"/>
<dbReference type="InterPro" id="IPR001356">
    <property type="entry name" value="HD"/>
</dbReference>
<dbReference type="GO" id="GO:0030154">
    <property type="term" value="P:cell differentiation"/>
    <property type="evidence" value="ECO:0007669"/>
    <property type="project" value="TreeGrafter"/>
</dbReference>
<feature type="region of interest" description="Disordered" evidence="7">
    <location>
        <begin position="363"/>
        <end position="630"/>
    </location>
</feature>
<feature type="region of interest" description="Disordered" evidence="7">
    <location>
        <begin position="685"/>
        <end position="718"/>
    </location>
</feature>
<feature type="compositionally biased region" description="Polar residues" evidence="7">
    <location>
        <begin position="488"/>
        <end position="499"/>
    </location>
</feature>
<dbReference type="PANTHER" id="PTHR24324">
    <property type="entry name" value="HOMEOBOX PROTEIN HHEX"/>
    <property type="match status" value="1"/>
</dbReference>
<evidence type="ECO:0000256" key="2">
    <source>
        <dbReference type="ARBA" id="ARBA00023125"/>
    </source>
</evidence>
<dbReference type="CDD" id="cd00086">
    <property type="entry name" value="homeodomain"/>
    <property type="match status" value="1"/>
</dbReference>